<dbReference type="InterPro" id="IPR003228">
    <property type="entry name" value="TFIID_TAF12_dom"/>
</dbReference>
<feature type="domain" description="Transcription initiation factor TFIID subunit 12" evidence="3">
    <location>
        <begin position="64"/>
        <end position="129"/>
    </location>
</feature>
<evidence type="ECO:0000256" key="1">
    <source>
        <dbReference type="ARBA" id="ARBA00017484"/>
    </source>
</evidence>
<dbReference type="GO" id="GO:0006352">
    <property type="term" value="P:DNA-templated transcription initiation"/>
    <property type="evidence" value="ECO:0007669"/>
    <property type="project" value="InterPro"/>
</dbReference>
<protein>
    <recommendedName>
        <fullName evidence="1">Transcription initiation factor TFIID subunit 12</fullName>
    </recommendedName>
</protein>
<evidence type="ECO:0000313" key="5">
    <source>
        <dbReference type="Proteomes" id="UP000009192"/>
    </source>
</evidence>
<evidence type="ECO:0000313" key="4">
    <source>
        <dbReference type="EMBL" id="EDW12822.2"/>
    </source>
</evidence>
<gene>
    <name evidence="4" type="primary">Dmoj\GI22859</name>
    <name evidence="4" type="ORF">Dmoj_GI22859</name>
</gene>
<dbReference type="Gene3D" id="1.10.20.10">
    <property type="entry name" value="Histone, subunit A"/>
    <property type="match status" value="1"/>
</dbReference>
<evidence type="ECO:0000259" key="3">
    <source>
        <dbReference type="Pfam" id="PF03847"/>
    </source>
</evidence>
<dbReference type="KEGG" id="dmo:Dmoj_GI22859"/>
<dbReference type="InterPro" id="IPR009072">
    <property type="entry name" value="Histone-fold"/>
</dbReference>
<dbReference type="Proteomes" id="UP000009192">
    <property type="component" value="Unassembled WGS sequence"/>
</dbReference>
<dbReference type="FunCoup" id="B4KLE1">
    <property type="interactions" value="35"/>
</dbReference>
<dbReference type="EMBL" id="CH933807">
    <property type="protein sequence ID" value="EDW12822.2"/>
    <property type="molecule type" value="Genomic_DNA"/>
</dbReference>
<dbReference type="GO" id="GO:0005669">
    <property type="term" value="C:transcription factor TFIID complex"/>
    <property type="evidence" value="ECO:0007669"/>
    <property type="project" value="InterPro"/>
</dbReference>
<keyword evidence="5" id="KW-1185">Reference proteome</keyword>
<evidence type="ECO:0000256" key="2">
    <source>
        <dbReference type="SAM" id="MobiDB-lite"/>
    </source>
</evidence>
<dbReference type="InParanoid" id="B4KLE1"/>
<dbReference type="AlphaFoldDB" id="B4KLE1"/>
<sequence>MASNGKITARPWIDELPGDNSDISSAEESQSSTCSLSSSSKSNHVESDKEYTCSSTNKYLIIRKSNLSRFVQKIDKSATLDDQAADLVSKCAYAFVRDVSMRLVKLAKYRNAEPSLLDLKFTLKREYNMEFPKNKNSNSVDS</sequence>
<dbReference type="GO" id="GO:0046982">
    <property type="term" value="F:protein heterodimerization activity"/>
    <property type="evidence" value="ECO:0007669"/>
    <property type="project" value="InterPro"/>
</dbReference>
<organism evidence="4 5">
    <name type="scientific">Drosophila mojavensis</name>
    <name type="common">Fruit fly</name>
    <dbReference type="NCBI Taxonomy" id="7230"/>
    <lineage>
        <taxon>Eukaryota</taxon>
        <taxon>Metazoa</taxon>
        <taxon>Ecdysozoa</taxon>
        <taxon>Arthropoda</taxon>
        <taxon>Hexapoda</taxon>
        <taxon>Insecta</taxon>
        <taxon>Pterygota</taxon>
        <taxon>Neoptera</taxon>
        <taxon>Endopterygota</taxon>
        <taxon>Diptera</taxon>
        <taxon>Brachycera</taxon>
        <taxon>Muscomorpha</taxon>
        <taxon>Ephydroidea</taxon>
        <taxon>Drosophilidae</taxon>
        <taxon>Drosophila</taxon>
    </lineage>
</organism>
<dbReference type="HOGENOM" id="CLU_1300840_0_0_1"/>
<dbReference type="eggNOG" id="KOG1142">
    <property type="taxonomic scope" value="Eukaryota"/>
</dbReference>
<feature type="compositionally biased region" description="Low complexity" evidence="2">
    <location>
        <begin position="21"/>
        <end position="42"/>
    </location>
</feature>
<feature type="region of interest" description="Disordered" evidence="2">
    <location>
        <begin position="1"/>
        <end position="50"/>
    </location>
</feature>
<dbReference type="SUPFAM" id="SSF47113">
    <property type="entry name" value="Histone-fold"/>
    <property type="match status" value="1"/>
</dbReference>
<dbReference type="OrthoDB" id="2193432at2759"/>
<accession>B4KLE1</accession>
<dbReference type="Pfam" id="PF03847">
    <property type="entry name" value="TFIID_20kDa"/>
    <property type="match status" value="1"/>
</dbReference>
<reference evidence="4 5" key="1">
    <citation type="journal article" date="2007" name="Nature">
        <title>Evolution of genes and genomes on the Drosophila phylogeny.</title>
        <authorList>
            <consortium name="Drosophila 12 Genomes Consortium"/>
            <person name="Clark A.G."/>
            <person name="Eisen M.B."/>
            <person name="Smith D.R."/>
            <person name="Bergman C.M."/>
            <person name="Oliver B."/>
            <person name="Markow T.A."/>
            <person name="Kaufman T.C."/>
            <person name="Kellis M."/>
            <person name="Gelbart W."/>
            <person name="Iyer V.N."/>
            <person name="Pollard D.A."/>
            <person name="Sackton T.B."/>
            <person name="Larracuente A.M."/>
            <person name="Singh N.D."/>
            <person name="Abad J.P."/>
            <person name="Abt D.N."/>
            <person name="Adryan B."/>
            <person name="Aguade M."/>
            <person name="Akashi H."/>
            <person name="Anderson W.W."/>
            <person name="Aquadro C.F."/>
            <person name="Ardell D.H."/>
            <person name="Arguello R."/>
            <person name="Artieri C.G."/>
            <person name="Barbash D.A."/>
            <person name="Barker D."/>
            <person name="Barsanti P."/>
            <person name="Batterham P."/>
            <person name="Batzoglou S."/>
            <person name="Begun D."/>
            <person name="Bhutkar A."/>
            <person name="Blanco E."/>
            <person name="Bosak S.A."/>
            <person name="Bradley R.K."/>
            <person name="Brand A.D."/>
            <person name="Brent M.R."/>
            <person name="Brooks A.N."/>
            <person name="Brown R.H."/>
            <person name="Butlin R.K."/>
            <person name="Caggese C."/>
            <person name="Calvi B.R."/>
            <person name="Bernardo de Carvalho A."/>
            <person name="Caspi A."/>
            <person name="Castrezana S."/>
            <person name="Celniker S.E."/>
            <person name="Chang J.L."/>
            <person name="Chapple C."/>
            <person name="Chatterji S."/>
            <person name="Chinwalla A."/>
            <person name="Civetta A."/>
            <person name="Clifton S.W."/>
            <person name="Comeron J.M."/>
            <person name="Costello J.C."/>
            <person name="Coyne J.A."/>
            <person name="Daub J."/>
            <person name="David R.G."/>
            <person name="Delcher A.L."/>
            <person name="Delehaunty K."/>
            <person name="Do C.B."/>
            <person name="Ebling H."/>
            <person name="Edwards K."/>
            <person name="Eickbush T."/>
            <person name="Evans J.D."/>
            <person name="Filipski A."/>
            <person name="Findeiss S."/>
            <person name="Freyhult E."/>
            <person name="Fulton L."/>
            <person name="Fulton R."/>
            <person name="Garcia A.C."/>
            <person name="Gardiner A."/>
            <person name="Garfield D.A."/>
            <person name="Garvin B.E."/>
            <person name="Gibson G."/>
            <person name="Gilbert D."/>
            <person name="Gnerre S."/>
            <person name="Godfrey J."/>
            <person name="Good R."/>
            <person name="Gotea V."/>
            <person name="Gravely B."/>
            <person name="Greenberg A.J."/>
            <person name="Griffiths-Jones S."/>
            <person name="Gross S."/>
            <person name="Guigo R."/>
            <person name="Gustafson E.A."/>
            <person name="Haerty W."/>
            <person name="Hahn M.W."/>
            <person name="Halligan D.L."/>
            <person name="Halpern A.L."/>
            <person name="Halter G.M."/>
            <person name="Han M.V."/>
            <person name="Heger A."/>
            <person name="Hillier L."/>
            <person name="Hinrichs A.S."/>
            <person name="Holmes I."/>
            <person name="Hoskins R.A."/>
            <person name="Hubisz M.J."/>
            <person name="Hultmark D."/>
            <person name="Huntley M.A."/>
            <person name="Jaffe D.B."/>
            <person name="Jagadeeshan S."/>
            <person name="Jeck W.R."/>
            <person name="Johnson J."/>
            <person name="Jones C.D."/>
            <person name="Jordan W.C."/>
            <person name="Karpen G.H."/>
            <person name="Kataoka E."/>
            <person name="Keightley P.D."/>
            <person name="Kheradpour P."/>
            <person name="Kirkness E.F."/>
            <person name="Koerich L.B."/>
            <person name="Kristiansen K."/>
            <person name="Kudrna D."/>
            <person name="Kulathinal R.J."/>
            <person name="Kumar S."/>
            <person name="Kwok R."/>
            <person name="Lander E."/>
            <person name="Langley C.H."/>
            <person name="Lapoint R."/>
            <person name="Lazzaro B.P."/>
            <person name="Lee S.J."/>
            <person name="Levesque L."/>
            <person name="Li R."/>
            <person name="Lin C.F."/>
            <person name="Lin M.F."/>
            <person name="Lindblad-Toh K."/>
            <person name="Llopart A."/>
            <person name="Long M."/>
            <person name="Low L."/>
            <person name="Lozovsky E."/>
            <person name="Lu J."/>
            <person name="Luo M."/>
            <person name="Machado C.A."/>
            <person name="Makalowski W."/>
            <person name="Marzo M."/>
            <person name="Matsuda M."/>
            <person name="Matzkin L."/>
            <person name="McAllister B."/>
            <person name="McBride C.S."/>
            <person name="McKernan B."/>
            <person name="McKernan K."/>
            <person name="Mendez-Lago M."/>
            <person name="Minx P."/>
            <person name="Mollenhauer M.U."/>
            <person name="Montooth K."/>
            <person name="Mount S.M."/>
            <person name="Mu X."/>
            <person name="Myers E."/>
            <person name="Negre B."/>
            <person name="Newfeld S."/>
            <person name="Nielsen R."/>
            <person name="Noor M.A."/>
            <person name="O'Grady P."/>
            <person name="Pachter L."/>
            <person name="Papaceit M."/>
            <person name="Parisi M.J."/>
            <person name="Parisi M."/>
            <person name="Parts L."/>
            <person name="Pedersen J.S."/>
            <person name="Pesole G."/>
            <person name="Phillippy A.M."/>
            <person name="Ponting C.P."/>
            <person name="Pop M."/>
            <person name="Porcelli D."/>
            <person name="Powell J.R."/>
            <person name="Prohaska S."/>
            <person name="Pruitt K."/>
            <person name="Puig M."/>
            <person name="Quesneville H."/>
            <person name="Ram K.R."/>
            <person name="Rand D."/>
            <person name="Rasmussen M.D."/>
            <person name="Reed L.K."/>
            <person name="Reenan R."/>
            <person name="Reily A."/>
            <person name="Remington K.A."/>
            <person name="Rieger T.T."/>
            <person name="Ritchie M.G."/>
            <person name="Robin C."/>
            <person name="Rogers Y.H."/>
            <person name="Rohde C."/>
            <person name="Rozas J."/>
            <person name="Rubenfield M.J."/>
            <person name="Ruiz A."/>
            <person name="Russo S."/>
            <person name="Salzberg S.L."/>
            <person name="Sanchez-Gracia A."/>
            <person name="Saranga D.J."/>
            <person name="Sato H."/>
            <person name="Schaeffer S.W."/>
            <person name="Schatz M.C."/>
            <person name="Schlenke T."/>
            <person name="Schwartz R."/>
            <person name="Segarra C."/>
            <person name="Singh R.S."/>
            <person name="Sirot L."/>
            <person name="Sirota M."/>
            <person name="Sisneros N.B."/>
            <person name="Smith C.D."/>
            <person name="Smith T.F."/>
            <person name="Spieth J."/>
            <person name="Stage D.E."/>
            <person name="Stark A."/>
            <person name="Stephan W."/>
            <person name="Strausberg R.L."/>
            <person name="Strempel S."/>
            <person name="Sturgill D."/>
            <person name="Sutton G."/>
            <person name="Sutton G.G."/>
            <person name="Tao W."/>
            <person name="Teichmann S."/>
            <person name="Tobari Y.N."/>
            <person name="Tomimura Y."/>
            <person name="Tsolas J.M."/>
            <person name="Valente V.L."/>
            <person name="Venter E."/>
            <person name="Venter J.C."/>
            <person name="Vicario S."/>
            <person name="Vieira F.G."/>
            <person name="Vilella A.J."/>
            <person name="Villasante A."/>
            <person name="Walenz B."/>
            <person name="Wang J."/>
            <person name="Wasserman M."/>
            <person name="Watts T."/>
            <person name="Wilson D."/>
            <person name="Wilson R.K."/>
            <person name="Wing R.A."/>
            <person name="Wolfner M.F."/>
            <person name="Wong A."/>
            <person name="Wong G.K."/>
            <person name="Wu C.I."/>
            <person name="Wu G."/>
            <person name="Yamamoto D."/>
            <person name="Yang H.P."/>
            <person name="Yang S.P."/>
            <person name="Yorke J.A."/>
            <person name="Yoshida K."/>
            <person name="Zdobnov E."/>
            <person name="Zhang P."/>
            <person name="Zhang Y."/>
            <person name="Zimin A.V."/>
            <person name="Baldwin J."/>
            <person name="Abdouelleil A."/>
            <person name="Abdulkadir J."/>
            <person name="Abebe A."/>
            <person name="Abera B."/>
            <person name="Abreu J."/>
            <person name="Acer S.C."/>
            <person name="Aftuck L."/>
            <person name="Alexander A."/>
            <person name="An P."/>
            <person name="Anderson E."/>
            <person name="Anderson S."/>
            <person name="Arachi H."/>
            <person name="Azer M."/>
            <person name="Bachantsang P."/>
            <person name="Barry A."/>
            <person name="Bayul T."/>
            <person name="Berlin A."/>
            <person name="Bessette D."/>
            <person name="Bloom T."/>
            <person name="Blye J."/>
            <person name="Boguslavskiy L."/>
            <person name="Bonnet C."/>
            <person name="Boukhgalter B."/>
            <person name="Bourzgui I."/>
            <person name="Brown A."/>
            <person name="Cahill P."/>
            <person name="Channer S."/>
            <person name="Cheshatsang Y."/>
            <person name="Chuda L."/>
            <person name="Citroen M."/>
            <person name="Collymore A."/>
            <person name="Cooke P."/>
            <person name="Costello M."/>
            <person name="D'Aco K."/>
            <person name="Daza R."/>
            <person name="De Haan G."/>
            <person name="DeGray S."/>
            <person name="DeMaso C."/>
            <person name="Dhargay N."/>
            <person name="Dooley K."/>
            <person name="Dooley E."/>
            <person name="Doricent M."/>
            <person name="Dorje P."/>
            <person name="Dorjee K."/>
            <person name="Dupes A."/>
            <person name="Elong R."/>
            <person name="Falk J."/>
            <person name="Farina A."/>
            <person name="Faro S."/>
            <person name="Ferguson D."/>
            <person name="Fisher S."/>
            <person name="Foley C.D."/>
            <person name="Franke A."/>
            <person name="Friedrich D."/>
            <person name="Gadbois L."/>
            <person name="Gearin G."/>
            <person name="Gearin C.R."/>
            <person name="Giannoukos G."/>
            <person name="Goode T."/>
            <person name="Graham J."/>
            <person name="Grandbois E."/>
            <person name="Grewal S."/>
            <person name="Gyaltsen K."/>
            <person name="Hafez N."/>
            <person name="Hagos B."/>
            <person name="Hall J."/>
            <person name="Henson C."/>
            <person name="Hollinger A."/>
            <person name="Honan T."/>
            <person name="Huard M.D."/>
            <person name="Hughes L."/>
            <person name="Hurhula B."/>
            <person name="Husby M.E."/>
            <person name="Kamat A."/>
            <person name="Kanga B."/>
            <person name="Kashin S."/>
            <person name="Khazanovich D."/>
            <person name="Kisner P."/>
            <person name="Lance K."/>
            <person name="Lara M."/>
            <person name="Lee W."/>
            <person name="Lennon N."/>
            <person name="Letendre F."/>
            <person name="LeVine R."/>
            <person name="Lipovsky A."/>
            <person name="Liu X."/>
            <person name="Liu J."/>
            <person name="Liu S."/>
            <person name="Lokyitsang T."/>
            <person name="Lokyitsang Y."/>
            <person name="Lubonja R."/>
            <person name="Lui A."/>
            <person name="MacDonald P."/>
            <person name="Magnisalis V."/>
            <person name="Maru K."/>
            <person name="Matthews C."/>
            <person name="McCusker W."/>
            <person name="McDonough S."/>
            <person name="Mehta T."/>
            <person name="Meldrim J."/>
            <person name="Meneus L."/>
            <person name="Mihai O."/>
            <person name="Mihalev A."/>
            <person name="Mihova T."/>
            <person name="Mittelman R."/>
            <person name="Mlenga V."/>
            <person name="Montmayeur A."/>
            <person name="Mulrain L."/>
            <person name="Navidi A."/>
            <person name="Naylor J."/>
            <person name="Negash T."/>
            <person name="Nguyen T."/>
            <person name="Nguyen N."/>
            <person name="Nicol R."/>
            <person name="Norbu C."/>
            <person name="Norbu N."/>
            <person name="Novod N."/>
            <person name="O'Neill B."/>
            <person name="Osman S."/>
            <person name="Markiewicz E."/>
            <person name="Oyono O.L."/>
            <person name="Patti C."/>
            <person name="Phunkhang P."/>
            <person name="Pierre F."/>
            <person name="Priest M."/>
            <person name="Raghuraman S."/>
            <person name="Rege F."/>
            <person name="Reyes R."/>
            <person name="Rise C."/>
            <person name="Rogov P."/>
            <person name="Ross K."/>
            <person name="Ryan E."/>
            <person name="Settipalli S."/>
            <person name="Shea T."/>
            <person name="Sherpa N."/>
            <person name="Shi L."/>
            <person name="Shih D."/>
            <person name="Sparrow T."/>
            <person name="Spaulding J."/>
            <person name="Stalker J."/>
            <person name="Stange-Thomann N."/>
            <person name="Stavropoulos S."/>
            <person name="Stone C."/>
            <person name="Strader C."/>
            <person name="Tesfaye S."/>
            <person name="Thomson T."/>
            <person name="Thoulutsang Y."/>
            <person name="Thoulutsang D."/>
            <person name="Topham K."/>
            <person name="Topping I."/>
            <person name="Tsamla T."/>
            <person name="Vassiliev H."/>
            <person name="Vo A."/>
            <person name="Wangchuk T."/>
            <person name="Wangdi T."/>
            <person name="Weiand M."/>
            <person name="Wilkinson J."/>
            <person name="Wilson A."/>
            <person name="Yadav S."/>
            <person name="Young G."/>
            <person name="Yu Q."/>
            <person name="Zembek L."/>
            <person name="Zhong D."/>
            <person name="Zimmer A."/>
            <person name="Zwirko Z."/>
            <person name="Jaffe D.B."/>
            <person name="Alvarez P."/>
            <person name="Brockman W."/>
            <person name="Butler J."/>
            <person name="Chin C."/>
            <person name="Gnerre S."/>
            <person name="Grabherr M."/>
            <person name="Kleber M."/>
            <person name="Mauceli E."/>
            <person name="MacCallum I."/>
        </authorList>
    </citation>
    <scope>NUCLEOTIDE SEQUENCE [LARGE SCALE GENOMIC DNA]</scope>
    <source>
        <strain evidence="5">Tucson 15081-1352.22</strain>
    </source>
</reference>
<proteinExistence type="predicted"/>
<name>B4KLE1_DROMO</name>